<evidence type="ECO:0000313" key="7">
    <source>
        <dbReference type="EMBL" id="CUR39804.1"/>
    </source>
</evidence>
<evidence type="ECO:0000259" key="6">
    <source>
        <dbReference type="PROSITE" id="PS51736"/>
    </source>
</evidence>
<dbReference type="Pfam" id="PF00239">
    <property type="entry name" value="Resolvase"/>
    <property type="match status" value="1"/>
</dbReference>
<reference evidence="7" key="1">
    <citation type="submission" date="2015-10" db="EMBL/GenBank/DDBJ databases">
        <authorList>
            <person name="Gilbert D.G."/>
        </authorList>
    </citation>
    <scope>NUCLEOTIDE SEQUENCE</scope>
    <source>
        <strain evidence="7">3c6</strain>
    </source>
</reference>
<evidence type="ECO:0000256" key="3">
    <source>
        <dbReference type="ARBA" id="ARBA00023125"/>
    </source>
</evidence>
<dbReference type="PROSITE" id="PS51736">
    <property type="entry name" value="RECOMBINASES_3"/>
    <property type="match status" value="1"/>
</dbReference>
<dbReference type="GO" id="GO:0003677">
    <property type="term" value="F:DNA binding"/>
    <property type="evidence" value="ECO:0007669"/>
    <property type="project" value="UniProtKB-KW"/>
</dbReference>
<dbReference type="GO" id="GO:0000150">
    <property type="term" value="F:DNA strand exchange activity"/>
    <property type="evidence" value="ECO:0007669"/>
    <property type="project" value="InterPro"/>
</dbReference>
<protein>
    <submittedName>
        <fullName evidence="7">Site-specific recombinase, DNA invertase Pin related protein</fullName>
    </submittedName>
</protein>
<keyword evidence="4" id="KW-0233">DNA recombination</keyword>
<dbReference type="PANTHER" id="PTHR30461">
    <property type="entry name" value="DNA-INVERTASE FROM LAMBDOID PROPHAGE"/>
    <property type="match status" value="1"/>
</dbReference>
<keyword evidence="3" id="KW-0238">DNA-binding</keyword>
<dbReference type="Pfam" id="PF13384">
    <property type="entry name" value="HTH_23"/>
    <property type="match status" value="1"/>
</dbReference>
<accession>A0A0U5F5S6</accession>
<dbReference type="SMART" id="SM00857">
    <property type="entry name" value="Resolvase"/>
    <property type="match status" value="1"/>
</dbReference>
<evidence type="ECO:0000256" key="2">
    <source>
        <dbReference type="ARBA" id="ARBA00022908"/>
    </source>
</evidence>
<comment type="similarity">
    <text evidence="1">Belongs to the site-specific recombinase resolvase family.</text>
</comment>
<dbReference type="PROSITE" id="PS00398">
    <property type="entry name" value="RECOMBINASES_2"/>
    <property type="match status" value="1"/>
</dbReference>
<organism evidence="7">
    <name type="scientific">Limosilactobacillus reuteri</name>
    <name type="common">Lactobacillus reuteri</name>
    <dbReference type="NCBI Taxonomy" id="1598"/>
    <lineage>
        <taxon>Bacteria</taxon>
        <taxon>Bacillati</taxon>
        <taxon>Bacillota</taxon>
        <taxon>Bacilli</taxon>
        <taxon>Lactobacillales</taxon>
        <taxon>Lactobacillaceae</taxon>
        <taxon>Limosilactobacillus</taxon>
    </lineage>
</organism>
<dbReference type="Gene3D" id="3.40.50.1390">
    <property type="entry name" value="Resolvase, N-terminal catalytic domain"/>
    <property type="match status" value="1"/>
</dbReference>
<proteinExistence type="inferred from homology"/>
<feature type="domain" description="Resolvase/invertase-type recombinase catalytic" evidence="6">
    <location>
        <begin position="1"/>
        <end position="138"/>
    </location>
</feature>
<evidence type="ECO:0000256" key="4">
    <source>
        <dbReference type="ARBA" id="ARBA00023172"/>
    </source>
</evidence>
<dbReference type="CDD" id="cd03768">
    <property type="entry name" value="SR_ResInv"/>
    <property type="match status" value="1"/>
</dbReference>
<dbReference type="EMBL" id="LN887491">
    <property type="protein sequence ID" value="CUR39804.1"/>
    <property type="molecule type" value="Genomic_DNA"/>
</dbReference>
<name>A0A0U5F5S6_LIMRT</name>
<dbReference type="GO" id="GO:0015074">
    <property type="term" value="P:DNA integration"/>
    <property type="evidence" value="ECO:0007669"/>
    <property type="project" value="UniProtKB-KW"/>
</dbReference>
<gene>
    <name evidence="7" type="ORF">LRLP16767_LR3C6_01771</name>
</gene>
<dbReference type="InterPro" id="IPR006119">
    <property type="entry name" value="Resolv_N"/>
</dbReference>
<dbReference type="InterPro" id="IPR050639">
    <property type="entry name" value="SSR_resolvase"/>
</dbReference>
<dbReference type="SUPFAM" id="SSF53041">
    <property type="entry name" value="Resolvase-like"/>
    <property type="match status" value="1"/>
</dbReference>
<dbReference type="PANTHER" id="PTHR30461:SF26">
    <property type="entry name" value="RESOLVASE HOMOLOG YNEB"/>
    <property type="match status" value="1"/>
</dbReference>
<keyword evidence="2" id="KW-0229">DNA integration</keyword>
<sequence>MKFGYARVSGLSQDLEQQKQQLKDHDVPEENIYAEKFTGTTEDRPEWQKLYKQLRKGDEVVFTKVDRIGRSVKVAIDIVNDLLDKGVKVYIIQLNNYVNRSDFMGKMSFNFLTIMAEFEHDMIVDRLAQGKAYAKAHNPNYHEGRPKRTITNRYKAVYEYSLDHSIRETALATGVSESTVKRIKRQIRQEGLNNN</sequence>
<evidence type="ECO:0000256" key="1">
    <source>
        <dbReference type="ARBA" id="ARBA00009913"/>
    </source>
</evidence>
<dbReference type="InterPro" id="IPR006118">
    <property type="entry name" value="Recombinase_CS"/>
</dbReference>
<feature type="active site" description="O-(5'-phospho-DNA)-serine intermediate" evidence="5">
    <location>
        <position position="9"/>
    </location>
</feature>
<evidence type="ECO:0000256" key="5">
    <source>
        <dbReference type="PIRSR" id="PIRSR606118-50"/>
    </source>
</evidence>
<dbReference type="AlphaFoldDB" id="A0A0U5F5S6"/>
<dbReference type="InterPro" id="IPR036162">
    <property type="entry name" value="Resolvase-like_N_sf"/>
</dbReference>